<keyword evidence="4" id="KW-0720">Serine protease</keyword>
<dbReference type="GO" id="GO:0004252">
    <property type="term" value="F:serine-type endopeptidase activity"/>
    <property type="evidence" value="ECO:0007669"/>
    <property type="project" value="InterPro"/>
</dbReference>
<dbReference type="PROSITE" id="PS51892">
    <property type="entry name" value="SUBTILASE"/>
    <property type="match status" value="1"/>
</dbReference>
<dbReference type="GO" id="GO:0006508">
    <property type="term" value="P:proteolysis"/>
    <property type="evidence" value="ECO:0007669"/>
    <property type="project" value="UniProtKB-KW"/>
</dbReference>
<evidence type="ECO:0000256" key="1">
    <source>
        <dbReference type="ARBA" id="ARBA00011073"/>
    </source>
</evidence>
<dbReference type="EMBL" id="BARU01005758">
    <property type="protein sequence ID" value="GAH40953.1"/>
    <property type="molecule type" value="Genomic_DNA"/>
</dbReference>
<evidence type="ECO:0000259" key="5">
    <source>
        <dbReference type="Pfam" id="PF00082"/>
    </source>
</evidence>
<proteinExistence type="inferred from homology"/>
<dbReference type="SUPFAM" id="SSF52743">
    <property type="entry name" value="Subtilisin-like"/>
    <property type="match status" value="1"/>
</dbReference>
<dbReference type="Gene3D" id="3.40.50.200">
    <property type="entry name" value="Peptidase S8/S53 domain"/>
    <property type="match status" value="1"/>
</dbReference>
<dbReference type="PANTHER" id="PTHR43399:SF4">
    <property type="entry name" value="CELL WALL-ASSOCIATED PROTEASE"/>
    <property type="match status" value="1"/>
</dbReference>
<keyword evidence="2" id="KW-0645">Protease</keyword>
<comment type="caution">
    <text evidence="6">The sequence shown here is derived from an EMBL/GenBank/DDBJ whole genome shotgun (WGS) entry which is preliminary data.</text>
</comment>
<name>X1H6N5_9ZZZZ</name>
<dbReference type="InterPro" id="IPR051048">
    <property type="entry name" value="Peptidase_S8/S53_subtilisin"/>
</dbReference>
<dbReference type="InterPro" id="IPR036852">
    <property type="entry name" value="Peptidase_S8/S53_dom_sf"/>
</dbReference>
<evidence type="ECO:0000256" key="3">
    <source>
        <dbReference type="ARBA" id="ARBA00022801"/>
    </source>
</evidence>
<gene>
    <name evidence="6" type="ORF">S03H2_11271</name>
</gene>
<evidence type="ECO:0000256" key="2">
    <source>
        <dbReference type="ARBA" id="ARBA00022670"/>
    </source>
</evidence>
<reference evidence="6" key="1">
    <citation type="journal article" date="2014" name="Front. Microbiol.">
        <title>High frequency of phylogenetically diverse reductive dehalogenase-homologous genes in deep subseafloor sedimentary metagenomes.</title>
        <authorList>
            <person name="Kawai M."/>
            <person name="Futagami T."/>
            <person name="Toyoda A."/>
            <person name="Takaki Y."/>
            <person name="Nishi S."/>
            <person name="Hori S."/>
            <person name="Arai W."/>
            <person name="Tsubouchi T."/>
            <person name="Morono Y."/>
            <person name="Uchiyama I."/>
            <person name="Ito T."/>
            <person name="Fujiyama A."/>
            <person name="Inagaki F."/>
            <person name="Takami H."/>
        </authorList>
    </citation>
    <scope>NUCLEOTIDE SEQUENCE</scope>
    <source>
        <strain evidence="6">Expedition CK06-06</strain>
    </source>
</reference>
<dbReference type="Pfam" id="PF00082">
    <property type="entry name" value="Peptidase_S8"/>
    <property type="match status" value="1"/>
</dbReference>
<accession>X1H6N5</accession>
<keyword evidence="3" id="KW-0378">Hydrolase</keyword>
<feature type="domain" description="Peptidase S8/S53" evidence="5">
    <location>
        <begin position="92"/>
        <end position="313"/>
    </location>
</feature>
<comment type="similarity">
    <text evidence="1">Belongs to the peptidase S8 family.</text>
</comment>
<dbReference type="AlphaFoldDB" id="X1H6N5"/>
<sequence>MKKLKYLAIALTLVEVILVATLVQGVLLASESASAYSYSPVYHAARADNSDSSSYGPSPQATYSPDDSYLAERWGVTKIESPQAWQITRGDQSIIVAVLDTGINKDNQDLADRVVTEVNFTDSPTSDDLYGHGTHMAGTIAAIAPECRLMNVKVADDMGRCEPSVVARGIIWAVDHGAKVINISLAMKASPNLVEAVNYAWSQGAVIIAAAGNKAGSEPSYPAYYVNCLAVAGTNENNSLALLSSHGDWVDVAAPGFNIYSELPQNQYGYKTGTSAAGAHVSGVAALVFSVAEDSNGNGAANDEVRWAIENSCAPIAGDDVGQGLVNAFQAVTKTIS</sequence>
<dbReference type="InterPro" id="IPR000209">
    <property type="entry name" value="Peptidase_S8/S53_dom"/>
</dbReference>
<protein>
    <recommendedName>
        <fullName evidence="5">Peptidase S8/S53 domain-containing protein</fullName>
    </recommendedName>
</protein>
<dbReference type="InterPro" id="IPR015500">
    <property type="entry name" value="Peptidase_S8_subtilisin-rel"/>
</dbReference>
<evidence type="ECO:0000256" key="4">
    <source>
        <dbReference type="ARBA" id="ARBA00022825"/>
    </source>
</evidence>
<organism evidence="6">
    <name type="scientific">marine sediment metagenome</name>
    <dbReference type="NCBI Taxonomy" id="412755"/>
    <lineage>
        <taxon>unclassified sequences</taxon>
        <taxon>metagenomes</taxon>
        <taxon>ecological metagenomes</taxon>
    </lineage>
</organism>
<dbReference type="InterPro" id="IPR023827">
    <property type="entry name" value="Peptidase_S8_Asp-AS"/>
</dbReference>
<dbReference type="PANTHER" id="PTHR43399">
    <property type="entry name" value="SUBTILISIN-RELATED"/>
    <property type="match status" value="1"/>
</dbReference>
<dbReference type="PRINTS" id="PR00723">
    <property type="entry name" value="SUBTILISIN"/>
</dbReference>
<evidence type="ECO:0000313" key="6">
    <source>
        <dbReference type="EMBL" id="GAH40953.1"/>
    </source>
</evidence>
<dbReference type="PROSITE" id="PS00136">
    <property type="entry name" value="SUBTILASE_ASP"/>
    <property type="match status" value="1"/>
</dbReference>